<dbReference type="HOGENOM" id="CLU_2172843_0_0_1"/>
<evidence type="ECO:0000313" key="2">
    <source>
        <dbReference type="EMBL" id="EJT47884.1"/>
    </source>
</evidence>
<gene>
    <name evidence="2" type="ORF">A1Q1_03230</name>
</gene>
<feature type="region of interest" description="Disordered" evidence="1">
    <location>
        <begin position="60"/>
        <end position="110"/>
    </location>
</feature>
<feature type="compositionally biased region" description="Basic and acidic residues" evidence="1">
    <location>
        <begin position="81"/>
        <end position="97"/>
    </location>
</feature>
<dbReference type="EMBL" id="ALBS01000225">
    <property type="protein sequence ID" value="EJT47884.1"/>
    <property type="molecule type" value="Genomic_DNA"/>
</dbReference>
<evidence type="ECO:0000256" key="1">
    <source>
        <dbReference type="SAM" id="MobiDB-lite"/>
    </source>
</evidence>
<accession>J6ETJ0</accession>
<dbReference type="AlphaFoldDB" id="J6ETJ0"/>
<dbReference type="Proteomes" id="UP000002748">
    <property type="component" value="Unassembled WGS sequence"/>
</dbReference>
<sequence length="110" mass="12231">MFHLYRRVGLNYWGKGVGDGHRSTLYAQWSPYATGYALVQPSGMRVHTVLHVRPLQTRSRCGQGYRDRSEPDSAGRVVAGKRPDVGETATYKEDEFRNGGFGDGTAACYT</sequence>
<dbReference type="GeneID" id="25986743"/>
<reference evidence="2 3" key="1">
    <citation type="journal article" date="2012" name="Eukaryot. Cell">
        <title>Draft genome sequence of CBS 2479, the standard type strain of Trichosporon asahii.</title>
        <authorList>
            <person name="Yang R.Y."/>
            <person name="Li H.T."/>
            <person name="Zhu H."/>
            <person name="Zhou G.P."/>
            <person name="Wang M."/>
            <person name="Wang L."/>
        </authorList>
    </citation>
    <scope>NUCLEOTIDE SEQUENCE [LARGE SCALE GENOMIC DNA]</scope>
    <source>
        <strain evidence="3">ATCC 90039 / CBS 2479 / JCM 2466 / KCTC 7840 / NCYC 2677 / UAMH 7654</strain>
    </source>
</reference>
<dbReference type="VEuPathDB" id="FungiDB:A1Q1_03230"/>
<dbReference type="RefSeq" id="XP_014178985.1">
    <property type="nucleotide sequence ID" value="XM_014323510.1"/>
</dbReference>
<organism evidence="2 3">
    <name type="scientific">Trichosporon asahii var. asahii (strain ATCC 90039 / CBS 2479 / JCM 2466 / KCTC 7840 / NBRC 103889/ NCYC 2677 / UAMH 7654)</name>
    <name type="common">Yeast</name>
    <dbReference type="NCBI Taxonomy" id="1186058"/>
    <lineage>
        <taxon>Eukaryota</taxon>
        <taxon>Fungi</taxon>
        <taxon>Dikarya</taxon>
        <taxon>Basidiomycota</taxon>
        <taxon>Agaricomycotina</taxon>
        <taxon>Tremellomycetes</taxon>
        <taxon>Trichosporonales</taxon>
        <taxon>Trichosporonaceae</taxon>
        <taxon>Trichosporon</taxon>
    </lineage>
</organism>
<protein>
    <submittedName>
        <fullName evidence="2">Uncharacterized protein</fullName>
    </submittedName>
</protein>
<proteinExistence type="predicted"/>
<name>J6ETJ0_TRIAS</name>
<comment type="caution">
    <text evidence="2">The sequence shown here is derived from an EMBL/GenBank/DDBJ whole genome shotgun (WGS) entry which is preliminary data.</text>
</comment>
<evidence type="ECO:0000313" key="3">
    <source>
        <dbReference type="Proteomes" id="UP000002748"/>
    </source>
</evidence>
<dbReference type="KEGG" id="tasa:A1Q1_03230"/>